<dbReference type="PANTHER" id="PTHR11259:SF2">
    <property type="entry name" value="GH16429P"/>
    <property type="match status" value="1"/>
</dbReference>
<comment type="subunit">
    <text evidence="4">Component of the GSE complex.</text>
</comment>
<gene>
    <name evidence="5" type="primary">GTR2_2</name>
    <name evidence="5" type="ORF">Q9L58_010272</name>
</gene>
<name>A0ABR3G4M1_9PEZI</name>
<comment type="caution">
    <text evidence="5">The sequence shown here is derived from an EMBL/GenBank/DDBJ whole genome shotgun (WGS) entry which is preliminary data.</text>
</comment>
<sequence length="253" mass="28873">MQATETLFLEATHRVKKVPVDPFMNLEVWEFPGQLDLCDPSFDMFHNINSLIWVIDAQAEFRESLRLLHDIITLTRSHNPNVNVEVFIHKVDAISLDYQHEIRGDIIQIIESDLEDDGQNNDRISYHFTSIYDHSIQEALSNTIQKVIPHVATLERIIDLLCASSKIHKAFLFATSSKIFIASDSSPVDLGAFGICSDFIDFVGDISDIYGYLTLVGMMNNDSLASSKAKIDYNMEVFQHSISKIYRDRNQRT</sequence>
<comment type="function">
    <text evidence="4">GTPase involved in activation of the TORC1 signaling pathway, which promotes growth and represses autophagy in nutrient-rich conditions.</text>
</comment>
<keyword evidence="6" id="KW-1185">Reference proteome</keyword>
<keyword evidence="3 4" id="KW-0342">GTP-binding</keyword>
<evidence type="ECO:0000256" key="1">
    <source>
        <dbReference type="ARBA" id="ARBA00007756"/>
    </source>
</evidence>
<organism evidence="5 6">
    <name type="scientific">Discina gigas</name>
    <dbReference type="NCBI Taxonomy" id="1032678"/>
    <lineage>
        <taxon>Eukaryota</taxon>
        <taxon>Fungi</taxon>
        <taxon>Dikarya</taxon>
        <taxon>Ascomycota</taxon>
        <taxon>Pezizomycotina</taxon>
        <taxon>Pezizomycetes</taxon>
        <taxon>Pezizales</taxon>
        <taxon>Discinaceae</taxon>
        <taxon>Discina</taxon>
    </lineage>
</organism>
<dbReference type="Gene3D" id="3.30.450.190">
    <property type="match status" value="1"/>
</dbReference>
<dbReference type="Pfam" id="PF04670">
    <property type="entry name" value="Gtr1_RagA"/>
    <property type="match status" value="1"/>
</dbReference>
<dbReference type="PANTHER" id="PTHR11259">
    <property type="entry name" value="RAS-RELATED GTP BINDING RAG/GTR YEAST"/>
    <property type="match status" value="1"/>
</dbReference>
<proteinExistence type="inferred from homology"/>
<evidence type="ECO:0000256" key="4">
    <source>
        <dbReference type="RuleBase" id="RU367014"/>
    </source>
</evidence>
<dbReference type="SUPFAM" id="SSF52540">
    <property type="entry name" value="P-loop containing nucleoside triphosphate hydrolases"/>
    <property type="match status" value="1"/>
</dbReference>
<dbReference type="InterPro" id="IPR027417">
    <property type="entry name" value="P-loop_NTPase"/>
</dbReference>
<dbReference type="Gene3D" id="3.40.50.300">
    <property type="entry name" value="P-loop containing nucleotide triphosphate hydrolases"/>
    <property type="match status" value="1"/>
</dbReference>
<reference evidence="5 6" key="1">
    <citation type="submission" date="2024-02" db="EMBL/GenBank/DDBJ databases">
        <title>Discinaceae phylogenomics.</title>
        <authorList>
            <person name="Dirks A.C."/>
            <person name="James T.Y."/>
        </authorList>
    </citation>
    <scope>NUCLEOTIDE SEQUENCE [LARGE SCALE GENOMIC DNA]</scope>
    <source>
        <strain evidence="5 6">ACD0624</strain>
    </source>
</reference>
<protein>
    <recommendedName>
        <fullName evidence="4">GTP-binding protein</fullName>
    </recommendedName>
</protein>
<dbReference type="Proteomes" id="UP001447188">
    <property type="component" value="Unassembled WGS sequence"/>
</dbReference>
<evidence type="ECO:0000313" key="6">
    <source>
        <dbReference type="Proteomes" id="UP001447188"/>
    </source>
</evidence>
<evidence type="ECO:0000256" key="2">
    <source>
        <dbReference type="ARBA" id="ARBA00022741"/>
    </source>
</evidence>
<comment type="similarity">
    <text evidence="1 4">Belongs to the GTR/RAG GTP-binding protein family.</text>
</comment>
<dbReference type="InterPro" id="IPR006762">
    <property type="entry name" value="Gtr1_RagA"/>
</dbReference>
<dbReference type="EMBL" id="JBBBZM010000353">
    <property type="protein sequence ID" value="KAL0630874.1"/>
    <property type="molecule type" value="Genomic_DNA"/>
</dbReference>
<evidence type="ECO:0000313" key="5">
    <source>
        <dbReference type="EMBL" id="KAL0630874.1"/>
    </source>
</evidence>
<evidence type="ECO:0000256" key="3">
    <source>
        <dbReference type="ARBA" id="ARBA00023134"/>
    </source>
</evidence>
<accession>A0ABR3G4M1</accession>
<keyword evidence="2 4" id="KW-0547">Nucleotide-binding</keyword>